<dbReference type="EMBL" id="JACOFW010000020">
    <property type="protein sequence ID" value="MBC3808825.1"/>
    <property type="molecule type" value="Genomic_DNA"/>
</dbReference>
<accession>A0ABR6X8C5</accession>
<evidence type="ECO:0000313" key="2">
    <source>
        <dbReference type="Proteomes" id="UP000648257"/>
    </source>
</evidence>
<gene>
    <name evidence="1" type="ORF">H8K52_15900</name>
</gene>
<keyword evidence="2" id="KW-1185">Reference proteome</keyword>
<evidence type="ECO:0000313" key="1">
    <source>
        <dbReference type="EMBL" id="MBC3808825.1"/>
    </source>
</evidence>
<sequence length="130" mass="14686">MNQDLPLADNKDVKNCTIYFDGACPLCAKEIATYQNWRGGNQIEWIDASSCTEQELGTQLERSQALAKLHARDANGLLVSGAAAFVTLWSQLPALRWLTPLLRQASMIRFLDSIYLAFLYVRPLWRKPQA</sequence>
<dbReference type="Pfam" id="PF04134">
    <property type="entry name" value="DCC1-like"/>
    <property type="match status" value="1"/>
</dbReference>
<protein>
    <submittedName>
        <fullName evidence="1">DUF393 domain-containing protein</fullName>
    </submittedName>
</protein>
<proteinExistence type="predicted"/>
<dbReference type="RefSeq" id="WP_186923891.1">
    <property type="nucleotide sequence ID" value="NZ_JACOFW010000020.1"/>
</dbReference>
<dbReference type="InterPro" id="IPR007263">
    <property type="entry name" value="DCC1-like"/>
</dbReference>
<dbReference type="Proteomes" id="UP000648257">
    <property type="component" value="Unassembled WGS sequence"/>
</dbReference>
<name>A0ABR6X8C5_9BURK</name>
<comment type="caution">
    <text evidence="1">The sequence shown here is derived from an EMBL/GenBank/DDBJ whole genome shotgun (WGS) entry which is preliminary data.</text>
</comment>
<organism evidence="1 2">
    <name type="scientific">Undibacterium seohonense</name>
    <dbReference type="NCBI Taxonomy" id="1344950"/>
    <lineage>
        <taxon>Bacteria</taxon>
        <taxon>Pseudomonadati</taxon>
        <taxon>Pseudomonadota</taxon>
        <taxon>Betaproteobacteria</taxon>
        <taxon>Burkholderiales</taxon>
        <taxon>Oxalobacteraceae</taxon>
        <taxon>Undibacterium</taxon>
    </lineage>
</organism>
<reference evidence="1 2" key="1">
    <citation type="submission" date="2020-08" db="EMBL/GenBank/DDBJ databases">
        <title>Novel species isolated from subtropical streams in China.</title>
        <authorList>
            <person name="Lu H."/>
        </authorList>
    </citation>
    <scope>NUCLEOTIDE SEQUENCE [LARGE SCALE GENOMIC DNA]</scope>
    <source>
        <strain evidence="1 2">KACC 16656</strain>
    </source>
</reference>